<dbReference type="PANTHER" id="PTHR11895">
    <property type="entry name" value="TRANSAMIDASE"/>
    <property type="match status" value="1"/>
</dbReference>
<proteinExistence type="inferred from homology"/>
<feature type="domain" description="Amidase" evidence="2">
    <location>
        <begin position="29"/>
        <end position="450"/>
    </location>
</feature>
<accession>A0A975D5H3</accession>
<sequence length="472" mass="49551">MNFEDYQAHDALALAGLIRGGAVSRDEVKAAATAAVERLNPSLNAVIETFDDEPTANDGVFAGVPFLVKDLVLHRRGGLVEMGSRFARGLRTPGDTFLMERFRAAGLVAIGRTNTPEFGHGCTTEPVANGPTRNPWNPAHMAGGSSGGSAAAVAAGMVPIAHGNDGAGSLRNPAACCGVFALKPSRGRITLGPDSGDALFGMGCEGVLSRSVRDSAAALDAVAGPAAGDPYIIAPPHAPYRQEVDRDPPPLRIAVTTDAWSGAPIGEESRAATWQAARLCEALGHHVEEARPAFDYAEYRRANIDAWAAGMVSWVDGLAAINGRVPGDDNLEAATLAIYRHGKALSAGELLAVPAVMNRISRAVGGFFETYDLLLTPVTATPAAPLGTYDQNAPGITPERWFDHKGSFTPFLALFNLTGQPAMSVPLCHSADGLPLGVQFAAGFGREDLLFRLAGQLERALPWASRRPPLRP</sequence>
<dbReference type="Pfam" id="PF01425">
    <property type="entry name" value="Amidase"/>
    <property type="match status" value="1"/>
</dbReference>
<gene>
    <name evidence="3" type="ORF">HRJ34_07245</name>
</gene>
<dbReference type="Proteomes" id="UP000664914">
    <property type="component" value="Chromosome"/>
</dbReference>
<organism evidence="3 4">
    <name type="scientific">Rhizorhabdus wittichii</name>
    <dbReference type="NCBI Taxonomy" id="160791"/>
    <lineage>
        <taxon>Bacteria</taxon>
        <taxon>Pseudomonadati</taxon>
        <taxon>Pseudomonadota</taxon>
        <taxon>Alphaproteobacteria</taxon>
        <taxon>Sphingomonadales</taxon>
        <taxon>Sphingomonadaceae</taxon>
        <taxon>Rhizorhabdus</taxon>
    </lineage>
</organism>
<protein>
    <submittedName>
        <fullName evidence="3">Amidase</fullName>
    </submittedName>
</protein>
<dbReference type="InterPro" id="IPR023631">
    <property type="entry name" value="Amidase_dom"/>
</dbReference>
<dbReference type="InterPro" id="IPR020556">
    <property type="entry name" value="Amidase_CS"/>
</dbReference>
<reference evidence="3" key="1">
    <citation type="submission" date="2020-07" db="EMBL/GenBank/DDBJ databases">
        <authorList>
            <person name="Camacho E."/>
        </authorList>
    </citation>
    <scope>NUCLEOTIDE SEQUENCE</scope>
    <source>
        <strain evidence="3">MPO218</strain>
    </source>
</reference>
<dbReference type="SUPFAM" id="SSF75304">
    <property type="entry name" value="Amidase signature (AS) enzymes"/>
    <property type="match status" value="1"/>
</dbReference>
<dbReference type="Gene3D" id="3.90.1300.10">
    <property type="entry name" value="Amidase signature (AS) domain"/>
    <property type="match status" value="1"/>
</dbReference>
<evidence type="ECO:0000259" key="2">
    <source>
        <dbReference type="Pfam" id="PF01425"/>
    </source>
</evidence>
<dbReference type="PROSITE" id="PS00571">
    <property type="entry name" value="AMIDASES"/>
    <property type="match status" value="1"/>
</dbReference>
<dbReference type="InterPro" id="IPR036928">
    <property type="entry name" value="AS_sf"/>
</dbReference>
<dbReference type="InterPro" id="IPR000120">
    <property type="entry name" value="Amidase"/>
</dbReference>
<evidence type="ECO:0000313" key="3">
    <source>
        <dbReference type="EMBL" id="QTH23286.1"/>
    </source>
</evidence>
<dbReference type="AlphaFoldDB" id="A0A975D5H3"/>
<dbReference type="GO" id="GO:0003824">
    <property type="term" value="F:catalytic activity"/>
    <property type="evidence" value="ECO:0007669"/>
    <property type="project" value="InterPro"/>
</dbReference>
<dbReference type="PANTHER" id="PTHR11895:SF7">
    <property type="entry name" value="GLUTAMYL-TRNA(GLN) AMIDOTRANSFERASE SUBUNIT A, MITOCHONDRIAL"/>
    <property type="match status" value="1"/>
</dbReference>
<evidence type="ECO:0000256" key="1">
    <source>
        <dbReference type="ARBA" id="ARBA00009199"/>
    </source>
</evidence>
<dbReference type="EMBL" id="CP059319">
    <property type="protein sequence ID" value="QTH23286.1"/>
    <property type="molecule type" value="Genomic_DNA"/>
</dbReference>
<name>A0A975D5H3_9SPHN</name>
<dbReference type="RefSeq" id="WP_208633717.1">
    <property type="nucleotide sequence ID" value="NZ_CP059319.1"/>
</dbReference>
<reference evidence="3" key="2">
    <citation type="submission" date="2021-04" db="EMBL/GenBank/DDBJ databases">
        <title>Isolation and genomic analysis of the ibuprofen-degrading bacterium Sphingomonas strain MPO218.</title>
        <authorList>
            <person name="Aulestia M."/>
            <person name="Flores A."/>
            <person name="Mangas E.L."/>
            <person name="Perez-Pulido A.J."/>
            <person name="Santero E."/>
            <person name="Camacho E.M."/>
        </authorList>
    </citation>
    <scope>NUCLEOTIDE SEQUENCE</scope>
    <source>
        <strain evidence="3">MPO218</strain>
    </source>
</reference>
<evidence type="ECO:0000313" key="4">
    <source>
        <dbReference type="Proteomes" id="UP000664914"/>
    </source>
</evidence>
<comment type="similarity">
    <text evidence="1">Belongs to the amidase family.</text>
</comment>